<dbReference type="InterPro" id="IPR003812">
    <property type="entry name" value="Fido"/>
</dbReference>
<dbReference type="PROSITE" id="PS51459">
    <property type="entry name" value="FIDO"/>
    <property type="match status" value="1"/>
</dbReference>
<evidence type="ECO:0000259" key="1">
    <source>
        <dbReference type="PROSITE" id="PS51459"/>
    </source>
</evidence>
<sequence>MDPARFVSSVFGTVITDPLLAWDHPFFRPAPIPRSISLRQETNDALSRASLALGKLGGASLIVPDPSLFLAPSMAQEAVSSSRIEGTQASLSDVLSAEAISDSSAVDPDLQEVQNYLAAMRLGVELLPDLPLTQRFINRLHEVLMTGVRGEEKSPGEARRSPVWIGAADATPRTAAFIPPHNEYLPEALTDWERFANGDHAMAPVLKSALLHYQFETIHPYLDGNGRIGRLLILFGFISDGILPHPTLNVSGYFEAHRREYYDRLQAVRERGEIDEWVQFFARAIEVRSDASSRRLQHLISTRERYREAVTRRNERTALTHLVEIIFRNPLVTVESVRRELNVSQPTASTAIRAAEAEGWLRSEGRWGRGGKERWVAPEIWDAISGDE</sequence>
<dbReference type="InterPro" id="IPR026287">
    <property type="entry name" value="SoFic-like"/>
</dbReference>
<dbReference type="PANTHER" id="PTHR13504">
    <property type="entry name" value="FIDO DOMAIN-CONTAINING PROTEIN DDB_G0283145"/>
    <property type="match status" value="1"/>
</dbReference>
<name>A0ABP8J2H1_9MICO</name>
<dbReference type="InterPro" id="IPR040198">
    <property type="entry name" value="Fido_containing"/>
</dbReference>
<dbReference type="InterPro" id="IPR025758">
    <property type="entry name" value="Fic/DOC_N"/>
</dbReference>
<dbReference type="Pfam" id="PF13784">
    <property type="entry name" value="Fic_N"/>
    <property type="match status" value="1"/>
</dbReference>
<comment type="caution">
    <text evidence="2">The sequence shown here is derived from an EMBL/GenBank/DDBJ whole genome shotgun (WGS) entry which is preliminary data.</text>
</comment>
<dbReference type="SUPFAM" id="SSF140931">
    <property type="entry name" value="Fic-like"/>
    <property type="match status" value="1"/>
</dbReference>
<keyword evidence="3" id="KW-1185">Reference proteome</keyword>
<protein>
    <submittedName>
        <fullName evidence="2">Fic family protein</fullName>
    </submittedName>
</protein>
<accession>A0ABP8J2H1</accession>
<dbReference type="PIRSF" id="PIRSF038925">
    <property type="entry name" value="AMP-prot_trans"/>
    <property type="match status" value="1"/>
</dbReference>
<evidence type="ECO:0000313" key="2">
    <source>
        <dbReference type="EMBL" id="GAA4383805.1"/>
    </source>
</evidence>
<evidence type="ECO:0000313" key="3">
    <source>
        <dbReference type="Proteomes" id="UP001500642"/>
    </source>
</evidence>
<organism evidence="2 3">
    <name type="scientific">Brevibacterium pityocampae</name>
    <dbReference type="NCBI Taxonomy" id="506594"/>
    <lineage>
        <taxon>Bacteria</taxon>
        <taxon>Bacillati</taxon>
        <taxon>Actinomycetota</taxon>
        <taxon>Actinomycetes</taxon>
        <taxon>Micrococcales</taxon>
        <taxon>Brevibacteriaceae</taxon>
        <taxon>Brevibacterium</taxon>
    </lineage>
</organism>
<dbReference type="Gene3D" id="1.10.3290.10">
    <property type="entry name" value="Fido-like domain"/>
    <property type="match status" value="1"/>
</dbReference>
<proteinExistence type="predicted"/>
<dbReference type="InterPro" id="IPR036597">
    <property type="entry name" value="Fido-like_dom_sf"/>
</dbReference>
<dbReference type="Pfam" id="PF02661">
    <property type="entry name" value="Fic"/>
    <property type="match status" value="1"/>
</dbReference>
<dbReference type="EMBL" id="BAABGL010000002">
    <property type="protein sequence ID" value="GAA4383805.1"/>
    <property type="molecule type" value="Genomic_DNA"/>
</dbReference>
<reference evidence="3" key="1">
    <citation type="journal article" date="2019" name="Int. J. Syst. Evol. Microbiol.">
        <title>The Global Catalogue of Microorganisms (GCM) 10K type strain sequencing project: providing services to taxonomists for standard genome sequencing and annotation.</title>
        <authorList>
            <consortium name="The Broad Institute Genomics Platform"/>
            <consortium name="The Broad Institute Genome Sequencing Center for Infectious Disease"/>
            <person name="Wu L."/>
            <person name="Ma J."/>
        </authorList>
    </citation>
    <scope>NUCLEOTIDE SEQUENCE [LARGE SCALE GENOMIC DNA]</scope>
    <source>
        <strain evidence="3">JCM 17808</strain>
    </source>
</reference>
<feature type="domain" description="Fido" evidence="1">
    <location>
        <begin position="132"/>
        <end position="283"/>
    </location>
</feature>
<dbReference type="PANTHER" id="PTHR13504:SF38">
    <property type="entry name" value="FIDO DOMAIN-CONTAINING PROTEIN"/>
    <property type="match status" value="1"/>
</dbReference>
<gene>
    <name evidence="2" type="ORF">GCM10023167_03710</name>
</gene>
<dbReference type="Proteomes" id="UP001500642">
    <property type="component" value="Unassembled WGS sequence"/>
</dbReference>